<evidence type="ECO:0000256" key="3">
    <source>
        <dbReference type="ARBA" id="ARBA00022723"/>
    </source>
</evidence>
<dbReference type="CDD" id="cd13867">
    <property type="entry name" value="CuRO_2_CueO_FtsP"/>
    <property type="match status" value="1"/>
</dbReference>
<reference evidence="14" key="1">
    <citation type="submission" date="2010-03" db="EMBL/GenBank/DDBJ databases">
        <title>The complete chromosome of Tsukamurella paurometabola DSM 20162.</title>
        <authorList>
            <consortium name="US DOE Joint Genome Institute (JGI-PGF)"/>
            <person name="Lucas S."/>
            <person name="Copeland A."/>
            <person name="Lapidus A."/>
            <person name="Glavina del Rio T."/>
            <person name="Dalin E."/>
            <person name="Tice H."/>
            <person name="Bruce D."/>
            <person name="Goodwin L."/>
            <person name="Pitluck S."/>
            <person name="Kyrpides N."/>
            <person name="Mavromatis K."/>
            <person name="Ivanova N."/>
            <person name="Mikhailova N."/>
            <person name="Munk A.C."/>
            <person name="Brettin T."/>
            <person name="Detter J.C."/>
            <person name="Tapia R."/>
            <person name="Han C."/>
            <person name="Larimer F."/>
            <person name="Land M."/>
            <person name="Hauser L."/>
            <person name="Markowitz V."/>
            <person name="Cheng J.-F."/>
            <person name="Hugenholtz P."/>
            <person name="Woyke T."/>
            <person name="Wu D."/>
            <person name="Jando M."/>
            <person name="Brambilla E."/>
            <person name="Klenk H.-P."/>
            <person name="Eisen J.A."/>
        </authorList>
    </citation>
    <scope>NUCLEOTIDE SEQUENCE [LARGE SCALE GENOMIC DNA]</scope>
    <source>
        <strain evidence="14">ATCC 8368 / DSM 20162 / CCUG 35730 / CIP 100753 / JCM 10117 / KCTC 9821 / NBRC 16120 / NCIMB 702349 / NCTC 13040</strain>
    </source>
</reference>
<dbReference type="InterPro" id="IPR011707">
    <property type="entry name" value="Cu-oxidase-like_N"/>
</dbReference>
<protein>
    <recommendedName>
        <fullName evidence="6">Multicopper oxidase CueO</fullName>
        <ecNumber evidence="5">1.16.3.4</ecNumber>
    </recommendedName>
    <alternativeName>
        <fullName evidence="7">Copper efflux oxidase</fullName>
    </alternativeName>
    <alternativeName>
        <fullName evidence="8">Cuprous oxidase</fullName>
    </alternativeName>
</protein>
<reference evidence="13 14" key="2">
    <citation type="journal article" date="2011" name="Stand. Genomic Sci.">
        <title>Complete genome sequence of Tsukamurella paurometabola type strain (no. 33).</title>
        <authorList>
            <person name="Munk A.C."/>
            <person name="Lapidus A."/>
            <person name="Lucas S."/>
            <person name="Nolan M."/>
            <person name="Tice H."/>
            <person name="Cheng J.F."/>
            <person name="Del Rio T.G."/>
            <person name="Goodwin L."/>
            <person name="Pitluck S."/>
            <person name="Liolios K."/>
            <person name="Huntemann M."/>
            <person name="Ivanova N."/>
            <person name="Mavromatis K."/>
            <person name="Mikhailova N."/>
            <person name="Pati A."/>
            <person name="Chen A."/>
            <person name="Palaniappan K."/>
            <person name="Tapia R."/>
            <person name="Han C."/>
            <person name="Land M."/>
            <person name="Hauser L."/>
            <person name="Chang Y.J."/>
            <person name="Jeffries C.D."/>
            <person name="Brettin T."/>
            <person name="Yasawong M."/>
            <person name="Brambilla E.M."/>
            <person name="Rohde M."/>
            <person name="Sikorski J."/>
            <person name="Goker M."/>
            <person name="Detter J.C."/>
            <person name="Woyke T."/>
            <person name="Bristow J."/>
            <person name="Eisen J.A."/>
            <person name="Markowitz V."/>
            <person name="Hugenholtz P."/>
            <person name="Kyrpides N.C."/>
            <person name="Klenk H.P."/>
        </authorList>
    </citation>
    <scope>NUCLEOTIDE SEQUENCE [LARGE SCALE GENOMIC DNA]</scope>
    <source>
        <strain evidence="14">ATCC 8368 / DSM 20162 / CCUG 35730 / CIP 100753 / JCM 10117 / KCTC 9821 / NBRC 16120 / NCIMB 702349 / NCTC 13040</strain>
    </source>
</reference>
<dbReference type="CDD" id="cd04232">
    <property type="entry name" value="CuRO_1_CueO_FtsP"/>
    <property type="match status" value="1"/>
</dbReference>
<evidence type="ECO:0000259" key="10">
    <source>
        <dbReference type="Pfam" id="PF00394"/>
    </source>
</evidence>
<dbReference type="Gene3D" id="2.60.40.420">
    <property type="entry name" value="Cupredoxins - blue copper proteins"/>
    <property type="match status" value="3"/>
</dbReference>
<dbReference type="PROSITE" id="PS00080">
    <property type="entry name" value="MULTICOPPER_OXIDASE2"/>
    <property type="match status" value="1"/>
</dbReference>
<dbReference type="EMBL" id="CP001966">
    <property type="protein sequence ID" value="ADG80088.1"/>
    <property type="molecule type" value="Genomic_DNA"/>
</dbReference>
<dbReference type="eggNOG" id="COG4454">
    <property type="taxonomic scope" value="Bacteria"/>
</dbReference>
<dbReference type="Pfam" id="PF07731">
    <property type="entry name" value="Cu-oxidase_2"/>
    <property type="match status" value="1"/>
</dbReference>
<dbReference type="eggNOG" id="COG2132">
    <property type="taxonomic scope" value="Bacteria"/>
</dbReference>
<sequence>MEVMNEITSAAGRTVTRRSLLTALVAAPALAGACSLVRFPAAPAGTAPPADGLRPLPVPPLAPSRTDADGARLFELTAGAGTTEITPGRATRTWGFNGAILGPTLRARNGEKVRVRVHNTLPEETTVHWHGMHLPARADGGPHQPIAPGATWTTEWTVRQDPATLWYHPHPHGTTERHVYRGLSGFFLLDGAAPSGLPSEYGVDDVPVVIQDRRLTPAGQLDETLTQAVGMTGPTIVTNGIAGAYLASPRSRIRLRLLNGSSGRSYNLGFSDGRRFSLVGTDGGLLPSPLPLDRIFLSPGERAEIVVEMAADDAVVLRSFPAGAAQRGRIDRDIAARFGFDDTLDVLTLRSGAVRPSPPLPAALAAITPLAAGDAGQRRRFDLQWHMINRLRMDMNRIDFAVREGATEAWEVRNVDNWPHNFHVHDVQFQVTSFNDSAPPPALRGWKDTVYLAPGDRATLVMRFADYSDPLYSYMFHCHLLTHEDAGMMGQFLVTADGTSPRTAAGTTGHPNGDMK</sequence>
<dbReference type="InterPro" id="IPR001117">
    <property type="entry name" value="Cu-oxidase_2nd"/>
</dbReference>
<keyword evidence="14" id="KW-1185">Reference proteome</keyword>
<dbReference type="Pfam" id="PF07732">
    <property type="entry name" value="Cu-oxidase_3"/>
    <property type="match status" value="1"/>
</dbReference>
<dbReference type="InterPro" id="IPR011706">
    <property type="entry name" value="Cu-oxidase_C"/>
</dbReference>
<dbReference type="PANTHER" id="PTHR48267:SF1">
    <property type="entry name" value="BILIRUBIN OXIDASE"/>
    <property type="match status" value="1"/>
</dbReference>
<dbReference type="InterPro" id="IPR002355">
    <property type="entry name" value="Cu_oxidase_Cu_BS"/>
</dbReference>
<evidence type="ECO:0000256" key="2">
    <source>
        <dbReference type="ARBA" id="ARBA00011245"/>
    </source>
</evidence>
<dbReference type="HOGENOM" id="CLU_009100_2_4_11"/>
<proteinExistence type="inferred from homology"/>
<dbReference type="EC" id="1.16.3.4" evidence="5"/>
<evidence type="ECO:0000256" key="9">
    <source>
        <dbReference type="ARBA" id="ARBA00048092"/>
    </source>
</evidence>
<feature type="domain" description="Plastocyanin-like" evidence="10">
    <location>
        <begin position="248"/>
        <end position="311"/>
    </location>
</feature>
<dbReference type="PANTHER" id="PTHR48267">
    <property type="entry name" value="CUPREDOXIN SUPERFAMILY PROTEIN"/>
    <property type="match status" value="1"/>
</dbReference>
<keyword evidence="3" id="KW-0479">Metal-binding</keyword>
<dbReference type="GO" id="GO:0005507">
    <property type="term" value="F:copper ion binding"/>
    <property type="evidence" value="ECO:0007669"/>
    <property type="project" value="InterPro"/>
</dbReference>
<evidence type="ECO:0000256" key="8">
    <source>
        <dbReference type="ARBA" id="ARBA00043090"/>
    </source>
</evidence>
<dbReference type="CDD" id="cd13890">
    <property type="entry name" value="CuRO_3_CueO_FtsP"/>
    <property type="match status" value="1"/>
</dbReference>
<dbReference type="RefSeq" id="WP_013128084.1">
    <property type="nucleotide sequence ID" value="NC_014158.1"/>
</dbReference>
<comment type="catalytic activity">
    <reaction evidence="9">
        <text>4 Cu(+) + O2 + 4 H(+) = 4 Cu(2+) + 2 H2O</text>
        <dbReference type="Rhea" id="RHEA:30083"/>
        <dbReference type="ChEBI" id="CHEBI:15377"/>
        <dbReference type="ChEBI" id="CHEBI:15378"/>
        <dbReference type="ChEBI" id="CHEBI:15379"/>
        <dbReference type="ChEBI" id="CHEBI:29036"/>
        <dbReference type="ChEBI" id="CHEBI:49552"/>
        <dbReference type="EC" id="1.16.3.4"/>
    </reaction>
    <physiologicalReaction direction="left-to-right" evidence="9">
        <dbReference type="Rhea" id="RHEA:30084"/>
    </physiologicalReaction>
</comment>
<dbReference type="GO" id="GO:0016491">
    <property type="term" value="F:oxidoreductase activity"/>
    <property type="evidence" value="ECO:0007669"/>
    <property type="project" value="UniProtKB-KW"/>
</dbReference>
<organism evidence="13 14">
    <name type="scientific">Tsukamurella paurometabola (strain ATCC 8368 / DSM 20162 / CCUG 35730 / CIP 100753 / JCM 10117 / KCTC 9821 / NBRC 16120 / NCIMB 702349 / NCTC 13040)</name>
    <name type="common">Corynebacterium paurometabolum</name>
    <dbReference type="NCBI Taxonomy" id="521096"/>
    <lineage>
        <taxon>Bacteria</taxon>
        <taxon>Bacillati</taxon>
        <taxon>Actinomycetota</taxon>
        <taxon>Actinomycetes</taxon>
        <taxon>Mycobacteriales</taxon>
        <taxon>Tsukamurellaceae</taxon>
        <taxon>Tsukamurella</taxon>
    </lineage>
</organism>
<evidence type="ECO:0000259" key="11">
    <source>
        <dbReference type="Pfam" id="PF07731"/>
    </source>
</evidence>
<accession>D5UX69</accession>
<evidence type="ECO:0000256" key="7">
    <source>
        <dbReference type="ARBA" id="ARBA00042896"/>
    </source>
</evidence>
<dbReference type="Proteomes" id="UP000001213">
    <property type="component" value="Chromosome"/>
</dbReference>
<dbReference type="PROSITE" id="PS51318">
    <property type="entry name" value="TAT"/>
    <property type="match status" value="1"/>
</dbReference>
<dbReference type="InterPro" id="IPR008972">
    <property type="entry name" value="Cupredoxin"/>
</dbReference>
<evidence type="ECO:0000256" key="4">
    <source>
        <dbReference type="ARBA" id="ARBA00023002"/>
    </source>
</evidence>
<dbReference type="STRING" id="521096.Tpau_3509"/>
<comment type="similarity">
    <text evidence="1">Belongs to the multicopper oxidase family.</text>
</comment>
<name>D5UX69_TSUPD</name>
<dbReference type="KEGG" id="tpr:Tpau_3509"/>
<comment type="subunit">
    <text evidence="2">Monomer.</text>
</comment>
<feature type="domain" description="Plastocyanin-like" evidence="12">
    <location>
        <begin position="82"/>
        <end position="190"/>
    </location>
</feature>
<feature type="domain" description="Plastocyanin-like" evidence="11">
    <location>
        <begin position="384"/>
        <end position="496"/>
    </location>
</feature>
<evidence type="ECO:0000313" key="14">
    <source>
        <dbReference type="Proteomes" id="UP000001213"/>
    </source>
</evidence>
<evidence type="ECO:0000256" key="6">
    <source>
        <dbReference type="ARBA" id="ARBA00041027"/>
    </source>
</evidence>
<dbReference type="SUPFAM" id="SSF49503">
    <property type="entry name" value="Cupredoxins"/>
    <property type="match status" value="3"/>
</dbReference>
<evidence type="ECO:0000259" key="12">
    <source>
        <dbReference type="Pfam" id="PF07732"/>
    </source>
</evidence>
<dbReference type="AlphaFoldDB" id="D5UX69"/>
<keyword evidence="4" id="KW-0560">Oxidoreductase</keyword>
<gene>
    <name evidence="13" type="ordered locus">Tpau_3509</name>
</gene>
<evidence type="ECO:0000256" key="1">
    <source>
        <dbReference type="ARBA" id="ARBA00010609"/>
    </source>
</evidence>
<dbReference type="Pfam" id="PF00394">
    <property type="entry name" value="Cu-oxidase"/>
    <property type="match status" value="1"/>
</dbReference>
<dbReference type="InterPro" id="IPR006311">
    <property type="entry name" value="TAT_signal"/>
</dbReference>
<dbReference type="InterPro" id="IPR045087">
    <property type="entry name" value="Cu-oxidase_fam"/>
</dbReference>
<evidence type="ECO:0000256" key="5">
    <source>
        <dbReference type="ARBA" id="ARBA00038978"/>
    </source>
</evidence>
<evidence type="ECO:0000313" key="13">
    <source>
        <dbReference type="EMBL" id="ADG80088.1"/>
    </source>
</evidence>